<gene>
    <name evidence="3" type="ORF">ACFOVU_22655</name>
</gene>
<keyword evidence="1" id="KW-0597">Phosphoprotein</keyword>
<dbReference type="RefSeq" id="WP_378536819.1">
    <property type="nucleotide sequence ID" value="NZ_JBHSBH010000015.1"/>
</dbReference>
<evidence type="ECO:0000259" key="2">
    <source>
        <dbReference type="PROSITE" id="PS50110"/>
    </source>
</evidence>
<dbReference type="PROSITE" id="PS50110">
    <property type="entry name" value="RESPONSE_REGULATORY"/>
    <property type="match status" value="1"/>
</dbReference>
<dbReference type="InterPro" id="IPR001789">
    <property type="entry name" value="Sig_transdc_resp-reg_receiver"/>
</dbReference>
<sequence>MADNGSGAADSGARMRILIYSDNGGTRERVRLAIGRRPAADVPKVEFVECATAPGVIKRLENEHIDVAVFDGESAPAGGMGVCRQIKDEIYQAPPVLLIIGRRDDGWLAAWSRADRVVSHPIDPVALAESLAELMREQQAKAAALG</sequence>
<dbReference type="Gene3D" id="3.40.50.2300">
    <property type="match status" value="1"/>
</dbReference>
<feature type="modified residue" description="4-aspartylphosphate" evidence="1">
    <location>
        <position position="71"/>
    </location>
</feature>
<name>A0ABV8FTN1_9ACTN</name>
<proteinExistence type="predicted"/>
<evidence type="ECO:0000256" key="1">
    <source>
        <dbReference type="PROSITE-ProRule" id="PRU00169"/>
    </source>
</evidence>
<evidence type="ECO:0000313" key="3">
    <source>
        <dbReference type="EMBL" id="MFC3998744.1"/>
    </source>
</evidence>
<comment type="caution">
    <text evidence="3">The sequence shown here is derived from an EMBL/GenBank/DDBJ whole genome shotgun (WGS) entry which is preliminary data.</text>
</comment>
<accession>A0ABV8FTN1</accession>
<evidence type="ECO:0000313" key="4">
    <source>
        <dbReference type="Proteomes" id="UP001595847"/>
    </source>
</evidence>
<reference evidence="4" key="1">
    <citation type="journal article" date="2019" name="Int. J. Syst. Evol. Microbiol.">
        <title>The Global Catalogue of Microorganisms (GCM) 10K type strain sequencing project: providing services to taxonomists for standard genome sequencing and annotation.</title>
        <authorList>
            <consortium name="The Broad Institute Genomics Platform"/>
            <consortium name="The Broad Institute Genome Sequencing Center for Infectious Disease"/>
            <person name="Wu L."/>
            <person name="Ma J."/>
        </authorList>
    </citation>
    <scope>NUCLEOTIDE SEQUENCE [LARGE SCALE GENOMIC DNA]</scope>
    <source>
        <strain evidence="4">TBRC 1826</strain>
    </source>
</reference>
<dbReference type="SUPFAM" id="SSF52172">
    <property type="entry name" value="CheY-like"/>
    <property type="match status" value="1"/>
</dbReference>
<dbReference type="EMBL" id="JBHSBH010000015">
    <property type="protein sequence ID" value="MFC3998744.1"/>
    <property type="molecule type" value="Genomic_DNA"/>
</dbReference>
<dbReference type="InterPro" id="IPR011006">
    <property type="entry name" value="CheY-like_superfamily"/>
</dbReference>
<dbReference type="Proteomes" id="UP001595847">
    <property type="component" value="Unassembled WGS sequence"/>
</dbReference>
<organism evidence="3 4">
    <name type="scientific">Nocardiopsis sediminis</name>
    <dbReference type="NCBI Taxonomy" id="1778267"/>
    <lineage>
        <taxon>Bacteria</taxon>
        <taxon>Bacillati</taxon>
        <taxon>Actinomycetota</taxon>
        <taxon>Actinomycetes</taxon>
        <taxon>Streptosporangiales</taxon>
        <taxon>Nocardiopsidaceae</taxon>
        <taxon>Nocardiopsis</taxon>
    </lineage>
</organism>
<protein>
    <recommendedName>
        <fullName evidence="2">Response regulatory domain-containing protein</fullName>
    </recommendedName>
</protein>
<feature type="domain" description="Response regulatory" evidence="2">
    <location>
        <begin position="16"/>
        <end position="135"/>
    </location>
</feature>
<keyword evidence="4" id="KW-1185">Reference proteome</keyword>